<evidence type="ECO:0000256" key="10">
    <source>
        <dbReference type="ARBA" id="ARBA00022691"/>
    </source>
</evidence>
<dbReference type="Pfam" id="PF01746">
    <property type="entry name" value="tRNA_m1G_MT"/>
    <property type="match status" value="1"/>
</dbReference>
<dbReference type="InterPro" id="IPR023148">
    <property type="entry name" value="tRNA_m1G_MeTrfase_C_sf"/>
</dbReference>
<name>A0A090WE00_9FLAO</name>
<comment type="caution">
    <text evidence="19">The sequence shown here is derived from an EMBL/GenBank/DDBJ whole genome shotgun (WGS) entry which is preliminary data.</text>
</comment>
<keyword evidence="10 15" id="KW-0949">S-adenosyl-L-methionine</keyword>
<dbReference type="GO" id="GO:0005829">
    <property type="term" value="C:cytosol"/>
    <property type="evidence" value="ECO:0007669"/>
    <property type="project" value="TreeGrafter"/>
</dbReference>
<comment type="catalytic activity">
    <reaction evidence="14 15 17">
        <text>guanosine(37) in tRNA + S-adenosyl-L-methionine = N(1)-methylguanosine(37) in tRNA + S-adenosyl-L-homocysteine + H(+)</text>
        <dbReference type="Rhea" id="RHEA:36899"/>
        <dbReference type="Rhea" id="RHEA-COMP:10145"/>
        <dbReference type="Rhea" id="RHEA-COMP:10147"/>
        <dbReference type="ChEBI" id="CHEBI:15378"/>
        <dbReference type="ChEBI" id="CHEBI:57856"/>
        <dbReference type="ChEBI" id="CHEBI:59789"/>
        <dbReference type="ChEBI" id="CHEBI:73542"/>
        <dbReference type="ChEBI" id="CHEBI:74269"/>
        <dbReference type="EC" id="2.1.1.228"/>
    </reaction>
</comment>
<dbReference type="FunFam" id="3.40.1280.10:FF:000001">
    <property type="entry name" value="tRNA (guanine-N(1)-)-methyltransferase"/>
    <property type="match status" value="1"/>
</dbReference>
<dbReference type="EMBL" id="BBNR01000002">
    <property type="protein sequence ID" value="GAL65757.1"/>
    <property type="molecule type" value="Genomic_DNA"/>
</dbReference>
<keyword evidence="8 15" id="KW-0489">Methyltransferase</keyword>
<comment type="similarity">
    <text evidence="3 15 17">Belongs to the RNA methyltransferase TrmD family.</text>
</comment>
<feature type="binding site" evidence="15 16">
    <location>
        <begin position="132"/>
        <end position="137"/>
    </location>
    <ligand>
        <name>S-adenosyl-L-methionine</name>
        <dbReference type="ChEBI" id="CHEBI:59789"/>
    </ligand>
</feature>
<dbReference type="NCBIfam" id="NF000648">
    <property type="entry name" value="PRK00026.1"/>
    <property type="match status" value="1"/>
</dbReference>
<dbReference type="InterPro" id="IPR029028">
    <property type="entry name" value="Alpha/beta_knot_MTases"/>
</dbReference>
<evidence type="ECO:0000256" key="16">
    <source>
        <dbReference type="PIRSR" id="PIRSR000386-1"/>
    </source>
</evidence>
<evidence type="ECO:0000256" key="8">
    <source>
        <dbReference type="ARBA" id="ARBA00022603"/>
    </source>
</evidence>
<evidence type="ECO:0000313" key="19">
    <source>
        <dbReference type="EMBL" id="GAL65757.1"/>
    </source>
</evidence>
<dbReference type="GO" id="GO:0052906">
    <property type="term" value="F:tRNA (guanine(37)-N1)-methyltransferase activity"/>
    <property type="evidence" value="ECO:0007669"/>
    <property type="project" value="UniProtKB-UniRule"/>
</dbReference>
<dbReference type="eggNOG" id="COG0336">
    <property type="taxonomic scope" value="Bacteria"/>
</dbReference>
<evidence type="ECO:0000256" key="6">
    <source>
        <dbReference type="ARBA" id="ARBA00014679"/>
    </source>
</evidence>
<evidence type="ECO:0000256" key="7">
    <source>
        <dbReference type="ARBA" id="ARBA00022490"/>
    </source>
</evidence>
<keyword evidence="7 15" id="KW-0963">Cytoplasm</keyword>
<evidence type="ECO:0000256" key="15">
    <source>
        <dbReference type="HAMAP-Rule" id="MF_00605"/>
    </source>
</evidence>
<evidence type="ECO:0000256" key="2">
    <source>
        <dbReference type="ARBA" id="ARBA00004496"/>
    </source>
</evidence>
<keyword evidence="9 15" id="KW-0808">Transferase</keyword>
<accession>A0A090WE00</accession>
<dbReference type="EC" id="2.1.1.228" evidence="5 15"/>
<evidence type="ECO:0000256" key="4">
    <source>
        <dbReference type="ARBA" id="ARBA00011738"/>
    </source>
</evidence>
<feature type="domain" description="tRNA methyltransferase TRMD/TRM10-type" evidence="18">
    <location>
        <begin position="1"/>
        <end position="213"/>
    </location>
</feature>
<dbReference type="AlphaFoldDB" id="A0A090WE00"/>
<proteinExistence type="inferred from homology"/>
<dbReference type="Gene3D" id="1.10.1270.20">
    <property type="entry name" value="tRNA(m1g37)methyltransferase, domain 2"/>
    <property type="match status" value="1"/>
</dbReference>
<dbReference type="InterPro" id="IPR016009">
    <property type="entry name" value="tRNA_MeTrfase_TRMD/TRM10"/>
</dbReference>
<reference evidence="19 20" key="1">
    <citation type="journal article" date="2014" name="Genome Announc.">
        <title>Draft Genome Sequence of Marine Flavobacterium Jejuia pallidilutea Strain 11shimoA1 and Pigmentation Mutants.</title>
        <authorList>
            <person name="Takatani N."/>
            <person name="Nakanishi M."/>
            <person name="Meirelles P."/>
            <person name="Mino S."/>
            <person name="Suda W."/>
            <person name="Oshima K."/>
            <person name="Hattori M."/>
            <person name="Ohkuma M."/>
            <person name="Hosokawa M."/>
            <person name="Miyashita K."/>
            <person name="Thompson F.L."/>
            <person name="Niwa A."/>
            <person name="Sawabe T."/>
            <person name="Sawabe T."/>
        </authorList>
    </citation>
    <scope>NUCLEOTIDE SEQUENCE [LARGE SCALE GENOMIC DNA]</scope>
    <source>
        <strain evidence="19 20">JCM 19301</strain>
    </source>
</reference>
<dbReference type="PANTHER" id="PTHR46417">
    <property type="entry name" value="TRNA (GUANINE-N(1)-)-METHYLTRANSFERASE"/>
    <property type="match status" value="1"/>
</dbReference>
<evidence type="ECO:0000256" key="14">
    <source>
        <dbReference type="ARBA" id="ARBA00047783"/>
    </source>
</evidence>
<dbReference type="Proteomes" id="UP000029641">
    <property type="component" value="Unassembled WGS sequence"/>
</dbReference>
<dbReference type="PANTHER" id="PTHR46417:SF1">
    <property type="entry name" value="TRNA (GUANINE-N(1)-)-METHYLTRANSFERASE"/>
    <property type="match status" value="1"/>
</dbReference>
<dbReference type="GO" id="GO:0002939">
    <property type="term" value="P:tRNA N1-guanine methylation"/>
    <property type="evidence" value="ECO:0007669"/>
    <property type="project" value="TreeGrafter"/>
</dbReference>
<dbReference type="NCBIfam" id="TIGR00088">
    <property type="entry name" value="trmD"/>
    <property type="match status" value="1"/>
</dbReference>
<evidence type="ECO:0000256" key="11">
    <source>
        <dbReference type="ARBA" id="ARBA00022694"/>
    </source>
</evidence>
<evidence type="ECO:0000256" key="13">
    <source>
        <dbReference type="ARBA" id="ARBA00033392"/>
    </source>
</evidence>
<keyword evidence="11 15" id="KW-0819">tRNA processing</keyword>
<comment type="function">
    <text evidence="1 15 17">Specifically methylates guanosine-37 in various tRNAs.</text>
</comment>
<evidence type="ECO:0000256" key="9">
    <source>
        <dbReference type="ARBA" id="ARBA00022679"/>
    </source>
</evidence>
<dbReference type="SUPFAM" id="SSF75217">
    <property type="entry name" value="alpha/beta knot"/>
    <property type="match status" value="1"/>
</dbReference>
<dbReference type="STRING" id="504487.JCM19538_3095"/>
<evidence type="ECO:0000256" key="1">
    <source>
        <dbReference type="ARBA" id="ARBA00002634"/>
    </source>
</evidence>
<dbReference type="InterPro" id="IPR029026">
    <property type="entry name" value="tRNA_m1G_MTases_N"/>
</dbReference>
<evidence type="ECO:0000259" key="18">
    <source>
        <dbReference type="Pfam" id="PF01746"/>
    </source>
</evidence>
<gene>
    <name evidence="15" type="primary">trmD</name>
    <name evidence="19" type="ORF">JCM19301_3442</name>
</gene>
<dbReference type="PIRSF" id="PIRSF000386">
    <property type="entry name" value="tRNA_mtase"/>
    <property type="match status" value="1"/>
</dbReference>
<evidence type="ECO:0000256" key="17">
    <source>
        <dbReference type="RuleBase" id="RU003464"/>
    </source>
</evidence>
<dbReference type="InterPro" id="IPR002649">
    <property type="entry name" value="tRNA_m1G_MeTrfase_TrmD"/>
</dbReference>
<organism evidence="19 20">
    <name type="scientific">Jejuia pallidilutea</name>
    <dbReference type="NCBI Taxonomy" id="504487"/>
    <lineage>
        <taxon>Bacteria</taxon>
        <taxon>Pseudomonadati</taxon>
        <taxon>Bacteroidota</taxon>
        <taxon>Flavobacteriia</taxon>
        <taxon>Flavobacteriales</taxon>
        <taxon>Flavobacteriaceae</taxon>
        <taxon>Jejuia</taxon>
    </lineage>
</organism>
<evidence type="ECO:0000313" key="20">
    <source>
        <dbReference type="Proteomes" id="UP000029641"/>
    </source>
</evidence>
<comment type="subunit">
    <text evidence="4 15 17">Homodimer.</text>
</comment>
<evidence type="ECO:0000256" key="5">
    <source>
        <dbReference type="ARBA" id="ARBA00012807"/>
    </source>
</evidence>
<sequence length="226" mass="25542">MRIDIITVLPELLKSPFEASILKRAIEANLVEIHFHNLRDYTTDNYKSIDDTQFGGGAGMVMMIEPIDKCISNLKSQRDYCEVIYMTPDGETLNQGIANHISIKENIIILCGHYKGVDQRVRDYLITREISIGDFVLSGGELAAAVLCDAVIRLIPGVLGNETSALTDSFQDNLLAPPIYTKPREYKGWKVPELLFSGNLPKIEEWREEQAINALKRVAQIYWKIK</sequence>
<evidence type="ECO:0000256" key="3">
    <source>
        <dbReference type="ARBA" id="ARBA00007630"/>
    </source>
</evidence>
<protein>
    <recommendedName>
        <fullName evidence="6 15">tRNA (guanine-N(1)-)-methyltransferase</fullName>
        <ecNumber evidence="5 15">2.1.1.228</ecNumber>
    </recommendedName>
    <alternativeName>
        <fullName evidence="12 15">M1G-methyltransferase</fullName>
    </alternativeName>
    <alternativeName>
        <fullName evidence="13 15">tRNA [GM37] methyltransferase</fullName>
    </alternativeName>
</protein>
<dbReference type="Gene3D" id="3.40.1280.10">
    <property type="match status" value="1"/>
</dbReference>
<comment type="subcellular location">
    <subcellularLocation>
        <location evidence="2 15 17">Cytoplasm</location>
    </subcellularLocation>
</comment>
<feature type="binding site" evidence="15 16">
    <location>
        <position position="112"/>
    </location>
    <ligand>
        <name>S-adenosyl-L-methionine</name>
        <dbReference type="ChEBI" id="CHEBI:59789"/>
    </ligand>
</feature>
<dbReference type="HAMAP" id="MF_00605">
    <property type="entry name" value="TrmD"/>
    <property type="match status" value="1"/>
</dbReference>
<evidence type="ECO:0000256" key="12">
    <source>
        <dbReference type="ARBA" id="ARBA00029736"/>
    </source>
</evidence>